<evidence type="ECO:0000313" key="2">
    <source>
        <dbReference type="Proteomes" id="UP000197468"/>
    </source>
</evidence>
<comment type="caution">
    <text evidence="1">The sequence shown here is derived from an EMBL/GenBank/DDBJ whole genome shotgun (WGS) entry which is preliminary data.</text>
</comment>
<protein>
    <submittedName>
        <fullName evidence="1">Uncharacterized protein</fullName>
    </submittedName>
</protein>
<evidence type="ECO:0000313" key="1">
    <source>
        <dbReference type="EMBL" id="OWQ92114.1"/>
    </source>
</evidence>
<name>A0A246JHK8_9BURK</name>
<reference evidence="1 2" key="1">
    <citation type="journal article" date="2008" name="Int. J. Syst. Evol. Microbiol.">
        <title>Description of Roseateles aquatilis sp. nov. and Roseateles terrae sp. nov., in the class Betaproteobacteria, and emended description of the genus Roseateles.</title>
        <authorList>
            <person name="Gomila M."/>
            <person name="Bowien B."/>
            <person name="Falsen E."/>
            <person name="Moore E.R."/>
            <person name="Lalucat J."/>
        </authorList>
    </citation>
    <scope>NUCLEOTIDE SEQUENCE [LARGE SCALE GENOMIC DNA]</scope>
    <source>
        <strain evidence="1 2">CCUG 48205</strain>
    </source>
</reference>
<gene>
    <name evidence="1" type="ORF">CDN99_07110</name>
</gene>
<dbReference type="EMBL" id="NIOF01000002">
    <property type="protein sequence ID" value="OWQ92114.1"/>
    <property type="molecule type" value="Genomic_DNA"/>
</dbReference>
<dbReference type="OrthoDB" id="9152065at2"/>
<keyword evidence="2" id="KW-1185">Reference proteome</keyword>
<proteinExistence type="predicted"/>
<dbReference type="AlphaFoldDB" id="A0A246JHK8"/>
<dbReference type="RefSeq" id="WP_088384026.1">
    <property type="nucleotide sequence ID" value="NZ_NIOF01000002.1"/>
</dbReference>
<organism evidence="1 2">
    <name type="scientific">Roseateles aquatilis</name>
    <dbReference type="NCBI Taxonomy" id="431061"/>
    <lineage>
        <taxon>Bacteria</taxon>
        <taxon>Pseudomonadati</taxon>
        <taxon>Pseudomonadota</taxon>
        <taxon>Betaproteobacteria</taxon>
        <taxon>Burkholderiales</taxon>
        <taxon>Sphaerotilaceae</taxon>
        <taxon>Roseateles</taxon>
    </lineage>
</organism>
<accession>A0A246JHK8</accession>
<sequence length="263" mass="27689">MNAFFPFPLLFPLLFPLSRGSVEAAGGCAERAAIRALCRRAVLAALLPAGLSCAQAASNGDSSTPTSLDDHVELTGRSLADRAQLPRAQASSRFTVTQSAAEPLATANQPSGAAGWYGRAPQATQTMMWAKPLRASALRVGLGVEQRAAMIGGGLYATPYQNLRPGASTDAGVLVGLAMPTGPRSHAFVQTPLIDAPHPQFDDLNTAGLAGRDARQVRVGMVFNSSKPYADLRKGFKMELSGQSSLTLRPRGGRVGVTFQKIW</sequence>
<dbReference type="Proteomes" id="UP000197468">
    <property type="component" value="Unassembled WGS sequence"/>
</dbReference>